<keyword evidence="2" id="KW-1185">Reference proteome</keyword>
<dbReference type="Proteomes" id="UP001374584">
    <property type="component" value="Unassembled WGS sequence"/>
</dbReference>
<gene>
    <name evidence="1" type="ORF">VNO80_07269</name>
</gene>
<dbReference type="PANTHER" id="PTHR33103:SF27">
    <property type="entry name" value="OS04G0594700 PROTEIN"/>
    <property type="match status" value="1"/>
</dbReference>
<dbReference type="InterPro" id="IPR007750">
    <property type="entry name" value="DUF674"/>
</dbReference>
<organism evidence="1 2">
    <name type="scientific">Phaseolus coccineus</name>
    <name type="common">Scarlet runner bean</name>
    <name type="synonym">Phaseolus multiflorus</name>
    <dbReference type="NCBI Taxonomy" id="3886"/>
    <lineage>
        <taxon>Eukaryota</taxon>
        <taxon>Viridiplantae</taxon>
        <taxon>Streptophyta</taxon>
        <taxon>Embryophyta</taxon>
        <taxon>Tracheophyta</taxon>
        <taxon>Spermatophyta</taxon>
        <taxon>Magnoliopsida</taxon>
        <taxon>eudicotyledons</taxon>
        <taxon>Gunneridae</taxon>
        <taxon>Pentapetalae</taxon>
        <taxon>rosids</taxon>
        <taxon>fabids</taxon>
        <taxon>Fabales</taxon>
        <taxon>Fabaceae</taxon>
        <taxon>Papilionoideae</taxon>
        <taxon>50 kb inversion clade</taxon>
        <taxon>NPAAA clade</taxon>
        <taxon>indigoferoid/millettioid clade</taxon>
        <taxon>Phaseoleae</taxon>
        <taxon>Phaseolus</taxon>
    </lineage>
</organism>
<protein>
    <submittedName>
        <fullName evidence="1">Uncharacterized protein</fullName>
    </submittedName>
</protein>
<dbReference type="PANTHER" id="PTHR33103">
    <property type="entry name" value="OS01G0153900 PROTEIN"/>
    <property type="match status" value="1"/>
</dbReference>
<accession>A0AAN9RJG8</accession>
<evidence type="ECO:0000313" key="1">
    <source>
        <dbReference type="EMBL" id="KAK7373849.1"/>
    </source>
</evidence>
<name>A0AAN9RJG8_PHACN</name>
<sequence length="94" mass="10608">MAAVETEKSISLKLMVLKEQSKVVFAEARKDFVDVLFSFLTLPLGTILRLVRKESKLQPLEVASLSLICQSVENLPKGCLRTDTCEEMLLRPRN</sequence>
<proteinExistence type="predicted"/>
<evidence type="ECO:0000313" key="2">
    <source>
        <dbReference type="Proteomes" id="UP001374584"/>
    </source>
</evidence>
<comment type="caution">
    <text evidence="1">The sequence shown here is derived from an EMBL/GenBank/DDBJ whole genome shotgun (WGS) entry which is preliminary data.</text>
</comment>
<dbReference type="Pfam" id="PF05056">
    <property type="entry name" value="DUF674"/>
    <property type="match status" value="1"/>
</dbReference>
<reference evidence="1 2" key="1">
    <citation type="submission" date="2024-01" db="EMBL/GenBank/DDBJ databases">
        <title>The genomes of 5 underutilized Papilionoideae crops provide insights into root nodulation and disease resistanc.</title>
        <authorList>
            <person name="Jiang F."/>
        </authorList>
    </citation>
    <scope>NUCLEOTIDE SEQUENCE [LARGE SCALE GENOMIC DNA]</scope>
    <source>
        <strain evidence="1">JINMINGXINNONG_FW02</strain>
        <tissue evidence="1">Leaves</tissue>
    </source>
</reference>
<dbReference type="AlphaFoldDB" id="A0AAN9RJG8"/>
<dbReference type="EMBL" id="JAYMYR010000003">
    <property type="protein sequence ID" value="KAK7373849.1"/>
    <property type="molecule type" value="Genomic_DNA"/>
</dbReference>